<proteinExistence type="predicted"/>
<name>A0A067YXC0_9CAUD</name>
<reference evidence="1 2" key="1">
    <citation type="journal article" date="2014" name="PLoS ONE">
        <title>Four Escherichia coli O157:H7 Phages: A New Bacteriophage Genus and Taxonomic Classification of T1-Like Phages.</title>
        <authorList>
            <person name="Niu Y.D."/>
            <person name="McAllister T.A."/>
            <person name="Nash J.H."/>
            <person name="Kropinski A.M."/>
            <person name="Stanford K."/>
        </authorList>
    </citation>
    <scope>NUCLEOTIDE SEQUENCE [LARGE SCALE GENOMIC DNA]</scope>
</reference>
<evidence type="ECO:0000313" key="1">
    <source>
        <dbReference type="EMBL" id="AHI60488.1"/>
    </source>
</evidence>
<sequence>MTNFPKAQFVLVFFHNGKPFAETIDNTGDTPMVYTGYHDVWNELSDEDISYYTSKASKIITSED</sequence>
<gene>
    <name evidence="1" type="ORF">AHP24_20</name>
</gene>
<dbReference type="EMBL" id="KF771236">
    <property type="protein sequence ID" value="AHI60488.1"/>
    <property type="molecule type" value="Genomic_DNA"/>
</dbReference>
<protein>
    <submittedName>
        <fullName evidence="1">Uncharacterized protein</fullName>
    </submittedName>
</protein>
<organism evidence="1 2">
    <name type="scientific">Escherichia phage bV_EcoS_AHP24</name>
    <dbReference type="NCBI Taxonomy" id="1416027"/>
    <lineage>
        <taxon>Viruses</taxon>
        <taxon>Duplodnaviria</taxon>
        <taxon>Heunggongvirae</taxon>
        <taxon>Uroviricota</taxon>
        <taxon>Caudoviricetes</taxon>
        <taxon>Drexlerviridae</taxon>
        <taxon>Rogunavirinae</taxon>
        <taxon>Rogunavirus</taxon>
        <taxon>Rogunavirus AHS24</taxon>
    </lineage>
</organism>
<evidence type="ECO:0000313" key="2">
    <source>
        <dbReference type="Proteomes" id="UP000028460"/>
    </source>
</evidence>
<dbReference type="Proteomes" id="UP000028460">
    <property type="component" value="Genome"/>
</dbReference>
<accession>A0A067YXC0</accession>